<proteinExistence type="predicted"/>
<reference evidence="1" key="2">
    <citation type="journal article" date="2015" name="Fish Shellfish Immunol.">
        <title>Early steps in the European eel (Anguilla anguilla)-Vibrio vulnificus interaction in the gills: Role of the RtxA13 toxin.</title>
        <authorList>
            <person name="Callol A."/>
            <person name="Pajuelo D."/>
            <person name="Ebbesson L."/>
            <person name="Teles M."/>
            <person name="MacKenzie S."/>
            <person name="Amaro C."/>
        </authorList>
    </citation>
    <scope>NUCLEOTIDE SEQUENCE</scope>
</reference>
<organism evidence="1">
    <name type="scientific">Anguilla anguilla</name>
    <name type="common">European freshwater eel</name>
    <name type="synonym">Muraena anguilla</name>
    <dbReference type="NCBI Taxonomy" id="7936"/>
    <lineage>
        <taxon>Eukaryota</taxon>
        <taxon>Metazoa</taxon>
        <taxon>Chordata</taxon>
        <taxon>Craniata</taxon>
        <taxon>Vertebrata</taxon>
        <taxon>Euteleostomi</taxon>
        <taxon>Actinopterygii</taxon>
        <taxon>Neopterygii</taxon>
        <taxon>Teleostei</taxon>
        <taxon>Anguilliformes</taxon>
        <taxon>Anguillidae</taxon>
        <taxon>Anguilla</taxon>
    </lineage>
</organism>
<evidence type="ECO:0000313" key="1">
    <source>
        <dbReference type="EMBL" id="JAH98459.1"/>
    </source>
</evidence>
<dbReference type="AlphaFoldDB" id="A0A0E9X782"/>
<accession>A0A0E9X782</accession>
<sequence>MELILMAITVLDQKRKRQMQANGISRKDPLVIPLVQAIKTKQKKKNTKTPPSKLQTICSFYSFPLYYRGHFRRRPVKNT</sequence>
<dbReference type="EMBL" id="GBXM01010118">
    <property type="protein sequence ID" value="JAH98459.1"/>
    <property type="molecule type" value="Transcribed_RNA"/>
</dbReference>
<protein>
    <submittedName>
        <fullName evidence="1">Uncharacterized protein</fullName>
    </submittedName>
</protein>
<reference evidence="1" key="1">
    <citation type="submission" date="2014-11" db="EMBL/GenBank/DDBJ databases">
        <authorList>
            <person name="Amaro Gonzalez C."/>
        </authorList>
    </citation>
    <scope>NUCLEOTIDE SEQUENCE</scope>
</reference>
<name>A0A0E9X782_ANGAN</name>